<dbReference type="PANTHER" id="PTHR43191:SF2">
    <property type="entry name" value="RRNA METHYLTRANSFERASE 3, MITOCHONDRIAL"/>
    <property type="match status" value="1"/>
</dbReference>
<keyword evidence="8" id="KW-1185">Reference proteome</keyword>
<keyword evidence="3" id="KW-0808">Transferase</keyword>
<dbReference type="PANTHER" id="PTHR43191">
    <property type="entry name" value="RRNA METHYLTRANSFERASE 3"/>
    <property type="match status" value="1"/>
</dbReference>
<dbReference type="SUPFAM" id="SSF55315">
    <property type="entry name" value="L30e-like"/>
    <property type="match status" value="1"/>
</dbReference>
<dbReference type="InterPro" id="IPR029028">
    <property type="entry name" value="Alpha/beta_knot_MTases"/>
</dbReference>
<keyword evidence="2" id="KW-0489">Methyltransferase</keyword>
<evidence type="ECO:0000256" key="4">
    <source>
        <dbReference type="SAM" id="MobiDB-lite"/>
    </source>
</evidence>
<name>A0ABP9X5R3_9CHLR</name>
<feature type="compositionally biased region" description="Pro residues" evidence="4">
    <location>
        <begin position="11"/>
        <end position="21"/>
    </location>
</feature>
<comment type="similarity">
    <text evidence="1">Belongs to the class IV-like SAM-binding methyltransferase superfamily. RNA methyltransferase TrmH family.</text>
</comment>
<dbReference type="Pfam" id="PF22435">
    <property type="entry name" value="MRM3-like_sub_bind"/>
    <property type="match status" value="1"/>
</dbReference>
<evidence type="ECO:0000313" key="7">
    <source>
        <dbReference type="EMBL" id="GAA5530181.1"/>
    </source>
</evidence>
<evidence type="ECO:0000256" key="3">
    <source>
        <dbReference type="ARBA" id="ARBA00022679"/>
    </source>
</evidence>
<dbReference type="RefSeq" id="WP_345723776.1">
    <property type="nucleotide sequence ID" value="NZ_BAABRU010000016.1"/>
</dbReference>
<dbReference type="EMBL" id="BAABRU010000016">
    <property type="protein sequence ID" value="GAA5530181.1"/>
    <property type="molecule type" value="Genomic_DNA"/>
</dbReference>
<evidence type="ECO:0000256" key="1">
    <source>
        <dbReference type="ARBA" id="ARBA00007228"/>
    </source>
</evidence>
<dbReference type="InterPro" id="IPR001537">
    <property type="entry name" value="SpoU_MeTrfase"/>
</dbReference>
<dbReference type="InterPro" id="IPR051259">
    <property type="entry name" value="rRNA_Methyltransferase"/>
</dbReference>
<dbReference type="SUPFAM" id="SSF75217">
    <property type="entry name" value="alpha/beta knot"/>
    <property type="match status" value="1"/>
</dbReference>
<gene>
    <name evidence="7" type="primary">aviRb_3</name>
    <name evidence="7" type="ORF">Hgul01_03999</name>
</gene>
<dbReference type="CDD" id="cd18095">
    <property type="entry name" value="SpoU-like_rRNA-MTase"/>
    <property type="match status" value="1"/>
</dbReference>
<sequence>MTRKSNKPKRPPTSPQRPTRPPAKRPERSHQAHKPAPQGQKPTMELEQTVLPDIVKEIRQLRSRDARDRTGTYYIEGARIVAQAINAGLPLEIGAISLELLSRTEHSAGTVSALRKAAKQMVELSASAFAGISFKENLQGIGAVVKLQQEPLSNVQLVDRPWVALNGVGNPGNLGAIMRTCDAVGCEGLILIGDTTDPYHPAAIRASMGSLFALRMVRTTFDEFAQWKQTNGYHVIGTTPDVEQEYQTISYPSPAILLMGSERLGLSVGEQSVCDTLVRIPMAGTCDSLNLGVATSIVLYEMFRQQRLA</sequence>
<reference evidence="7 8" key="1">
    <citation type="submission" date="2024-02" db="EMBL/GenBank/DDBJ databases">
        <title>Herpetosiphon gulosus NBRC 112829.</title>
        <authorList>
            <person name="Ichikawa N."/>
            <person name="Katano-Makiyama Y."/>
            <person name="Hidaka K."/>
        </authorList>
    </citation>
    <scope>NUCLEOTIDE SEQUENCE [LARGE SCALE GENOMIC DNA]</scope>
    <source>
        <strain evidence="7 8">NBRC 112829</strain>
    </source>
</reference>
<evidence type="ECO:0000259" key="6">
    <source>
        <dbReference type="Pfam" id="PF22435"/>
    </source>
</evidence>
<dbReference type="Pfam" id="PF00588">
    <property type="entry name" value="SpoU_methylase"/>
    <property type="match status" value="1"/>
</dbReference>
<protein>
    <submittedName>
        <fullName evidence="7">23S rRNA (Uridine(2479)-2'-O)-methyltransferase</fullName>
    </submittedName>
</protein>
<feature type="compositionally biased region" description="Basic residues" evidence="4">
    <location>
        <begin position="1"/>
        <end position="10"/>
    </location>
</feature>
<comment type="caution">
    <text evidence="7">The sequence shown here is derived from an EMBL/GenBank/DDBJ whole genome shotgun (WGS) entry which is preliminary data.</text>
</comment>
<feature type="region of interest" description="Disordered" evidence="4">
    <location>
        <begin position="1"/>
        <end position="45"/>
    </location>
</feature>
<feature type="domain" description="tRNA/rRNA methyltransferase SpoU type" evidence="5">
    <location>
        <begin position="163"/>
        <end position="300"/>
    </location>
</feature>
<dbReference type="InterPro" id="IPR029026">
    <property type="entry name" value="tRNA_m1G_MTases_N"/>
</dbReference>
<dbReference type="InterPro" id="IPR029064">
    <property type="entry name" value="Ribosomal_eL30-like_sf"/>
</dbReference>
<evidence type="ECO:0000256" key="2">
    <source>
        <dbReference type="ARBA" id="ARBA00022603"/>
    </source>
</evidence>
<dbReference type="Proteomes" id="UP001428290">
    <property type="component" value="Unassembled WGS sequence"/>
</dbReference>
<evidence type="ECO:0000313" key="8">
    <source>
        <dbReference type="Proteomes" id="UP001428290"/>
    </source>
</evidence>
<dbReference type="InterPro" id="IPR053888">
    <property type="entry name" value="MRM3-like_sub_bind"/>
</dbReference>
<dbReference type="Gene3D" id="3.40.1280.10">
    <property type="match status" value="1"/>
</dbReference>
<feature type="domain" description="MRM3-like substrate binding" evidence="6">
    <location>
        <begin position="54"/>
        <end position="142"/>
    </location>
</feature>
<accession>A0ABP9X5R3</accession>
<proteinExistence type="inferred from homology"/>
<evidence type="ECO:0000259" key="5">
    <source>
        <dbReference type="Pfam" id="PF00588"/>
    </source>
</evidence>
<dbReference type="Gene3D" id="3.30.1330.30">
    <property type="match status" value="1"/>
</dbReference>
<organism evidence="7 8">
    <name type="scientific">Herpetosiphon gulosus</name>
    <dbReference type="NCBI Taxonomy" id="1973496"/>
    <lineage>
        <taxon>Bacteria</taxon>
        <taxon>Bacillati</taxon>
        <taxon>Chloroflexota</taxon>
        <taxon>Chloroflexia</taxon>
        <taxon>Herpetosiphonales</taxon>
        <taxon>Herpetosiphonaceae</taxon>
        <taxon>Herpetosiphon</taxon>
    </lineage>
</organism>